<feature type="binding site" evidence="8">
    <location>
        <position position="158"/>
    </location>
    <ligand>
        <name>Zn(2+)</name>
        <dbReference type="ChEBI" id="CHEBI:29105"/>
        <note>ligand shared between dimeric partners</note>
    </ligand>
</feature>
<evidence type="ECO:0000313" key="12">
    <source>
        <dbReference type="Proteomes" id="UP000268162"/>
    </source>
</evidence>
<dbReference type="CDD" id="cd07233">
    <property type="entry name" value="GlxI_Zn"/>
    <property type="match status" value="1"/>
</dbReference>
<feature type="active site" description="Proton donor/acceptor" evidence="7">
    <location>
        <position position="158"/>
    </location>
</feature>
<dbReference type="OrthoDB" id="16820at2759"/>
<dbReference type="Gene3D" id="3.10.180.10">
    <property type="entry name" value="2,3-Dihydroxybiphenyl 1,2-Dioxygenase, domain 1"/>
    <property type="match status" value="1"/>
</dbReference>
<protein>
    <recommendedName>
        <fullName evidence="3 9">Lactoylglutathione lyase</fullName>
        <ecNumber evidence="3 9">4.4.1.5</ecNumber>
    </recommendedName>
    <alternativeName>
        <fullName evidence="9">Glyoxalase I</fullName>
    </alternativeName>
</protein>
<dbReference type="Proteomes" id="UP000268162">
    <property type="component" value="Unassembled WGS sequence"/>
</dbReference>
<dbReference type="InterPro" id="IPR029068">
    <property type="entry name" value="Glyas_Bleomycin-R_OHBP_Dase"/>
</dbReference>
<feature type="binding site" evidence="8">
    <location>
        <position position="84"/>
    </location>
    <ligand>
        <name>Zn(2+)</name>
        <dbReference type="ChEBI" id="CHEBI:29105"/>
        <note>ligand shared between dimeric partners</note>
    </ligand>
</feature>
<sequence length="165" mass="18663">MASQTTNPSSYRFNHTMYRVKDPQVSIKFYTEVLGMSLLRKMDHPDAKFTLYFLAYSDDKKSSAEYDDSVTIESKLFGRQGVLELTHNWGTENDSSFEGYQTGNGSSQGYGHIAIAVDDVHSACERLEKLGVPFKKRLQDGRMNNIAFITDPDGYWVEIIPCPGQ</sequence>
<organism evidence="11 12">
    <name type="scientific">Dimargaris cristalligena</name>
    <dbReference type="NCBI Taxonomy" id="215637"/>
    <lineage>
        <taxon>Eukaryota</taxon>
        <taxon>Fungi</taxon>
        <taxon>Fungi incertae sedis</taxon>
        <taxon>Zoopagomycota</taxon>
        <taxon>Kickxellomycotina</taxon>
        <taxon>Dimargaritomycetes</taxon>
        <taxon>Dimargaritales</taxon>
        <taxon>Dimargaritaceae</taxon>
        <taxon>Dimargaris</taxon>
    </lineage>
</organism>
<dbReference type="PANTHER" id="PTHR10374:SF30">
    <property type="entry name" value="LACTOYLGLUTATHIONE LYASE"/>
    <property type="match status" value="1"/>
</dbReference>
<dbReference type="InterPro" id="IPR018146">
    <property type="entry name" value="Glyoxalase_1_CS"/>
</dbReference>
<evidence type="ECO:0000256" key="5">
    <source>
        <dbReference type="ARBA" id="ARBA00022833"/>
    </source>
</evidence>
<dbReference type="PROSITE" id="PS51819">
    <property type="entry name" value="VOC"/>
    <property type="match status" value="1"/>
</dbReference>
<keyword evidence="4 8" id="KW-0479">Metal-binding</keyword>
<feature type="binding site" evidence="8">
    <location>
        <position position="112"/>
    </location>
    <ligand>
        <name>Zn(2+)</name>
        <dbReference type="ChEBI" id="CHEBI:29105"/>
        <note>ligand shared between dimeric partners</note>
    </ligand>
</feature>
<evidence type="ECO:0000256" key="1">
    <source>
        <dbReference type="ARBA" id="ARBA00005008"/>
    </source>
</evidence>
<dbReference type="GO" id="GO:0004462">
    <property type="term" value="F:lactoylglutathione lyase activity"/>
    <property type="evidence" value="ECO:0007669"/>
    <property type="project" value="UniProtKB-UniRule"/>
</dbReference>
<evidence type="ECO:0000256" key="8">
    <source>
        <dbReference type="PIRSR" id="PIRSR604361-3"/>
    </source>
</evidence>
<dbReference type="InterPro" id="IPR004360">
    <property type="entry name" value="Glyas_Fos-R_dOase_dom"/>
</dbReference>
<keyword evidence="12" id="KW-1185">Reference proteome</keyword>
<feature type="domain" description="VOC" evidence="10">
    <location>
        <begin position="12"/>
        <end position="162"/>
    </location>
</feature>
<keyword evidence="5 8" id="KW-0862">Zinc</keyword>
<dbReference type="EC" id="4.4.1.5" evidence="3 9"/>
<comment type="function">
    <text evidence="9">Catalyzes the conversion of hemimercaptal, formed from methylglyoxal and glutathione, to S-lactoylglutathione.</text>
</comment>
<dbReference type="NCBIfam" id="TIGR00068">
    <property type="entry name" value="glyox_I"/>
    <property type="match status" value="1"/>
</dbReference>
<dbReference type="InterPro" id="IPR037523">
    <property type="entry name" value="VOC_core"/>
</dbReference>
<name>A0A4Q0A139_9FUNG</name>
<gene>
    <name evidence="11" type="ORF">BJ085DRAFT_34006</name>
</gene>
<keyword evidence="6 9" id="KW-0456">Lyase</keyword>
<proteinExistence type="inferred from homology"/>
<dbReference type="AlphaFoldDB" id="A0A4Q0A139"/>
<dbReference type="EMBL" id="ML002293">
    <property type="protein sequence ID" value="RKP39161.1"/>
    <property type="molecule type" value="Genomic_DNA"/>
</dbReference>
<dbReference type="UniPathway" id="UPA00619">
    <property type="reaction ID" value="UER00675"/>
</dbReference>
<evidence type="ECO:0000313" key="11">
    <source>
        <dbReference type="EMBL" id="RKP39161.1"/>
    </source>
</evidence>
<comment type="pathway">
    <text evidence="1 9">Secondary metabolite metabolism; methylglyoxal degradation; (R)-lactate from methylglyoxal: step 1/2.</text>
</comment>
<evidence type="ECO:0000256" key="7">
    <source>
        <dbReference type="PIRSR" id="PIRSR604361-1"/>
    </source>
</evidence>
<dbReference type="PROSITE" id="PS00934">
    <property type="entry name" value="GLYOXALASE_I_1"/>
    <property type="match status" value="1"/>
</dbReference>
<dbReference type="STRING" id="215637.A0A4Q0A139"/>
<dbReference type="InterPro" id="IPR004361">
    <property type="entry name" value="Glyoxalase_1"/>
</dbReference>
<evidence type="ECO:0000256" key="2">
    <source>
        <dbReference type="ARBA" id="ARBA00010363"/>
    </source>
</evidence>
<accession>A0A4Q0A139</accession>
<dbReference type="PROSITE" id="PS00935">
    <property type="entry name" value="GLYOXALASE_I_2"/>
    <property type="match status" value="1"/>
</dbReference>
<dbReference type="PANTHER" id="PTHR10374">
    <property type="entry name" value="LACTOYLGLUTATHIONE LYASE GLYOXALASE I"/>
    <property type="match status" value="1"/>
</dbReference>
<comment type="catalytic activity">
    <reaction evidence="9">
        <text>(R)-S-lactoylglutathione = methylglyoxal + glutathione</text>
        <dbReference type="Rhea" id="RHEA:19069"/>
        <dbReference type="ChEBI" id="CHEBI:17158"/>
        <dbReference type="ChEBI" id="CHEBI:57474"/>
        <dbReference type="ChEBI" id="CHEBI:57925"/>
        <dbReference type="EC" id="4.4.1.5"/>
    </reaction>
</comment>
<keyword evidence="11" id="KW-0560">Oxidoreductase</keyword>
<evidence type="ECO:0000256" key="6">
    <source>
        <dbReference type="ARBA" id="ARBA00023239"/>
    </source>
</evidence>
<evidence type="ECO:0000256" key="4">
    <source>
        <dbReference type="ARBA" id="ARBA00022723"/>
    </source>
</evidence>
<dbReference type="GO" id="GO:0046872">
    <property type="term" value="F:metal ion binding"/>
    <property type="evidence" value="ECO:0007669"/>
    <property type="project" value="UniProtKB-UniRule"/>
</dbReference>
<reference evidence="12" key="1">
    <citation type="journal article" date="2018" name="Nat. Microbiol.">
        <title>Leveraging single-cell genomics to expand the fungal tree of life.</title>
        <authorList>
            <person name="Ahrendt S.R."/>
            <person name="Quandt C.A."/>
            <person name="Ciobanu D."/>
            <person name="Clum A."/>
            <person name="Salamov A."/>
            <person name="Andreopoulos B."/>
            <person name="Cheng J.F."/>
            <person name="Woyke T."/>
            <person name="Pelin A."/>
            <person name="Henrissat B."/>
            <person name="Reynolds N.K."/>
            <person name="Benny G.L."/>
            <person name="Smith M.E."/>
            <person name="James T.Y."/>
            <person name="Grigoriev I.V."/>
        </authorList>
    </citation>
    <scope>NUCLEOTIDE SEQUENCE [LARGE SCALE GENOMIC DNA]</scope>
    <source>
        <strain evidence="12">RSA 468</strain>
    </source>
</reference>
<evidence type="ECO:0000256" key="9">
    <source>
        <dbReference type="RuleBase" id="RU361179"/>
    </source>
</evidence>
<keyword evidence="11" id="KW-0223">Dioxygenase</keyword>
<dbReference type="SUPFAM" id="SSF54593">
    <property type="entry name" value="Glyoxalase/Bleomycin resistance protein/Dihydroxybiphenyl dioxygenase"/>
    <property type="match status" value="1"/>
</dbReference>
<comment type="similarity">
    <text evidence="2 9">Belongs to the glyoxalase I family.</text>
</comment>
<comment type="cofactor">
    <cofactor evidence="8">
        <name>Zn(2+)</name>
        <dbReference type="ChEBI" id="CHEBI:29105"/>
    </cofactor>
    <text evidence="8">Binds 1 zinc ion per subunit. In the homodimer, two zinc ions are bound between subunits.</text>
</comment>
<evidence type="ECO:0000256" key="3">
    <source>
        <dbReference type="ARBA" id="ARBA00012081"/>
    </source>
</evidence>
<dbReference type="GO" id="GO:0051213">
    <property type="term" value="F:dioxygenase activity"/>
    <property type="evidence" value="ECO:0007669"/>
    <property type="project" value="UniProtKB-KW"/>
</dbReference>
<evidence type="ECO:0000259" key="10">
    <source>
        <dbReference type="PROSITE" id="PS51819"/>
    </source>
</evidence>
<dbReference type="Pfam" id="PF00903">
    <property type="entry name" value="Glyoxalase"/>
    <property type="match status" value="1"/>
</dbReference>